<dbReference type="PANTHER" id="PTHR34861:SF10">
    <property type="entry name" value="CYCLASE"/>
    <property type="match status" value="1"/>
</dbReference>
<dbReference type="InterPro" id="IPR007325">
    <property type="entry name" value="KFase/CYL"/>
</dbReference>
<dbReference type="InterPro" id="IPR037175">
    <property type="entry name" value="KFase_sf"/>
</dbReference>
<evidence type="ECO:0000313" key="3">
    <source>
        <dbReference type="Proteomes" id="UP001242480"/>
    </source>
</evidence>
<dbReference type="SUPFAM" id="SSF102198">
    <property type="entry name" value="Putative cyclase"/>
    <property type="match status" value="1"/>
</dbReference>
<organism evidence="2 3">
    <name type="scientific">Labrys wisconsinensis</name>
    <dbReference type="NCBI Taxonomy" id="425677"/>
    <lineage>
        <taxon>Bacteria</taxon>
        <taxon>Pseudomonadati</taxon>
        <taxon>Pseudomonadota</taxon>
        <taxon>Alphaproteobacteria</taxon>
        <taxon>Hyphomicrobiales</taxon>
        <taxon>Xanthobacteraceae</taxon>
        <taxon>Labrys</taxon>
    </lineage>
</organism>
<protein>
    <submittedName>
        <fullName evidence="2">Kynurenine formamidase</fullName>
    </submittedName>
</protein>
<dbReference type="Proteomes" id="UP001242480">
    <property type="component" value="Unassembled WGS sequence"/>
</dbReference>
<name>A0ABU0J1K0_9HYPH</name>
<dbReference type="Gene3D" id="3.50.30.50">
    <property type="entry name" value="Putative cyclase"/>
    <property type="match status" value="1"/>
</dbReference>
<dbReference type="Pfam" id="PF04199">
    <property type="entry name" value="Cyclase"/>
    <property type="match status" value="1"/>
</dbReference>
<accession>A0ABU0J1K0</accession>
<sequence length="311" mass="33116">MSDDTNPALGEAWFPSAWGAGDQRGNGNLQGPDKVKAAIGLIRTGETVSLGFPYSTAMPLSPGRTFGLKLPGGPTGGPEGRRSRTVWNDDFIATEIGQIGTHMDGLGHVGHQFGGCGHCQTLLYNGNRLADIWTPYGLKRLGIEQAPIFFTRGVLLDVQGLFGAPLDPGFEITPDHLLACLEREGLDPAAWLEPGDVVLIRTGHGSRFHAEAATWYDGAPGLGLAAAEFLSALRPSVVGADNFAVDVMPPVDPEMVLPCHQHLIMRHGIHLHEGMNLDPLAEKRRFTFAYVFAPTPIVGATGSPGTPFAVL</sequence>
<gene>
    <name evidence="2" type="ORF">QO011_000318</name>
</gene>
<dbReference type="EMBL" id="JAUSVX010000001">
    <property type="protein sequence ID" value="MDQ0467323.1"/>
    <property type="molecule type" value="Genomic_DNA"/>
</dbReference>
<dbReference type="RefSeq" id="WP_307266773.1">
    <property type="nucleotide sequence ID" value="NZ_JAUSVX010000001.1"/>
</dbReference>
<feature type="region of interest" description="Disordered" evidence="1">
    <location>
        <begin position="1"/>
        <end position="31"/>
    </location>
</feature>
<dbReference type="PANTHER" id="PTHR34861">
    <property type="match status" value="1"/>
</dbReference>
<comment type="caution">
    <text evidence="2">The sequence shown here is derived from an EMBL/GenBank/DDBJ whole genome shotgun (WGS) entry which is preliminary data.</text>
</comment>
<evidence type="ECO:0000256" key="1">
    <source>
        <dbReference type="SAM" id="MobiDB-lite"/>
    </source>
</evidence>
<reference evidence="2 3" key="1">
    <citation type="submission" date="2023-07" db="EMBL/GenBank/DDBJ databases">
        <title>Genomic Encyclopedia of Type Strains, Phase IV (KMG-IV): sequencing the most valuable type-strain genomes for metagenomic binning, comparative biology and taxonomic classification.</title>
        <authorList>
            <person name="Goeker M."/>
        </authorList>
    </citation>
    <scope>NUCLEOTIDE SEQUENCE [LARGE SCALE GENOMIC DNA]</scope>
    <source>
        <strain evidence="2 3">DSM 19619</strain>
    </source>
</reference>
<evidence type="ECO:0000313" key="2">
    <source>
        <dbReference type="EMBL" id="MDQ0467323.1"/>
    </source>
</evidence>
<proteinExistence type="predicted"/>
<keyword evidence="3" id="KW-1185">Reference proteome</keyword>